<dbReference type="GO" id="GO:0051787">
    <property type="term" value="F:misfolded protein binding"/>
    <property type="evidence" value="ECO:0007669"/>
    <property type="project" value="TreeGrafter"/>
</dbReference>
<dbReference type="Pfam" id="PF00226">
    <property type="entry name" value="DnaJ"/>
    <property type="match status" value="1"/>
</dbReference>
<dbReference type="Proteomes" id="UP000001077">
    <property type="component" value="Unassembled WGS sequence"/>
</dbReference>
<dbReference type="PATRIC" id="fig|1094556.3.peg.121"/>
<dbReference type="InterPro" id="IPR001623">
    <property type="entry name" value="DnaJ_domain"/>
</dbReference>
<keyword evidence="2" id="KW-0472">Membrane</keyword>
<evidence type="ECO:0000313" key="4">
    <source>
        <dbReference type="EMBL" id="EJF87778.1"/>
    </source>
</evidence>
<feature type="transmembrane region" description="Helical" evidence="2">
    <location>
        <begin position="164"/>
        <end position="183"/>
    </location>
</feature>
<organism evidence="4 5">
    <name type="scientific">Bartonella rattimassiliensis 15908</name>
    <dbReference type="NCBI Taxonomy" id="1094556"/>
    <lineage>
        <taxon>Bacteria</taxon>
        <taxon>Pseudomonadati</taxon>
        <taxon>Pseudomonadota</taxon>
        <taxon>Alphaproteobacteria</taxon>
        <taxon>Hyphomicrobiales</taxon>
        <taxon>Bartonellaceae</taxon>
        <taxon>Bartonella</taxon>
    </lineage>
</organism>
<proteinExistence type="predicted"/>
<evidence type="ECO:0000256" key="1">
    <source>
        <dbReference type="ARBA" id="ARBA00023186"/>
    </source>
</evidence>
<evidence type="ECO:0000259" key="3">
    <source>
        <dbReference type="PROSITE" id="PS50076"/>
    </source>
</evidence>
<feature type="transmembrane region" description="Helical" evidence="2">
    <location>
        <begin position="138"/>
        <end position="157"/>
    </location>
</feature>
<sequence>MTINEDDYYEILGVNCECNDKQLKSAFRKLAMQYHPDHNSSKEAEQKFKKICEAYEVLKNPEKRAAYNQFYHETFKDNHKTFTSSKSQDNIGLISPLKKIAFFAIALILYVGAPILYAGICRLEELNFNLNKAMIVEWFITGFIIITVMSVPINLLWRFKLKISAYLFAIMTASLVILIPWYANW</sequence>
<dbReference type="SUPFAM" id="SSF46565">
    <property type="entry name" value="Chaperone J-domain"/>
    <property type="match status" value="1"/>
</dbReference>
<accession>J0ZHW3</accession>
<dbReference type="HOGENOM" id="CLU_1458572_0_0_5"/>
<dbReference type="SMART" id="SM00271">
    <property type="entry name" value="DnaJ"/>
    <property type="match status" value="1"/>
</dbReference>
<dbReference type="eggNOG" id="COG0484">
    <property type="taxonomic scope" value="Bacteria"/>
</dbReference>
<dbReference type="AlphaFoldDB" id="J0ZHW3"/>
<keyword evidence="2" id="KW-1133">Transmembrane helix</keyword>
<dbReference type="EMBL" id="AILY01000004">
    <property type="protein sequence ID" value="EJF87778.1"/>
    <property type="molecule type" value="Genomic_DNA"/>
</dbReference>
<dbReference type="GO" id="GO:0036503">
    <property type="term" value="P:ERAD pathway"/>
    <property type="evidence" value="ECO:0007669"/>
    <property type="project" value="TreeGrafter"/>
</dbReference>
<dbReference type="PANTHER" id="PTHR44360:SF1">
    <property type="entry name" value="DNAJ HOMOLOG SUBFAMILY B MEMBER 9"/>
    <property type="match status" value="1"/>
</dbReference>
<feature type="domain" description="J" evidence="3">
    <location>
        <begin position="7"/>
        <end position="71"/>
    </location>
</feature>
<feature type="transmembrane region" description="Helical" evidence="2">
    <location>
        <begin position="100"/>
        <end position="118"/>
    </location>
</feature>
<dbReference type="InterPro" id="IPR036869">
    <property type="entry name" value="J_dom_sf"/>
</dbReference>
<gene>
    <name evidence="4" type="ORF">MCY_00079</name>
</gene>
<dbReference type="OrthoDB" id="9779889at2"/>
<evidence type="ECO:0000256" key="2">
    <source>
        <dbReference type="SAM" id="Phobius"/>
    </source>
</evidence>
<dbReference type="PRINTS" id="PR00625">
    <property type="entry name" value="JDOMAIN"/>
</dbReference>
<dbReference type="InterPro" id="IPR018253">
    <property type="entry name" value="DnaJ_domain_CS"/>
</dbReference>
<dbReference type="PROSITE" id="PS50076">
    <property type="entry name" value="DNAJ_2"/>
    <property type="match status" value="1"/>
</dbReference>
<reference evidence="4 5" key="1">
    <citation type="submission" date="2012-03" db="EMBL/GenBank/DDBJ databases">
        <title>The Genome Sequence of Bartonella rattimassiliensis 15908.</title>
        <authorList>
            <consortium name="The Broad Institute Genome Sequencing Platform"/>
            <consortium name="The Broad Institute Genome Sequencing Center for Infectious Disease"/>
            <person name="Feldgarden M."/>
            <person name="Kirby J."/>
            <person name="Kosoy M."/>
            <person name="Birtles R."/>
            <person name="Probert W.S."/>
            <person name="Chiaraviglio L."/>
            <person name="Young S.K."/>
            <person name="Zeng Q."/>
            <person name="Gargeya S."/>
            <person name="Fitzgerald M."/>
            <person name="Haas B."/>
            <person name="Abouelleil A."/>
            <person name="Alvarado L."/>
            <person name="Arachchi H.M."/>
            <person name="Berlin A."/>
            <person name="Chapman S.B."/>
            <person name="Gearin G."/>
            <person name="Goldberg J."/>
            <person name="Griggs A."/>
            <person name="Gujja S."/>
            <person name="Hansen M."/>
            <person name="Heiman D."/>
            <person name="Howarth C."/>
            <person name="Larimer J."/>
            <person name="Lui A."/>
            <person name="MacDonald P.J.P."/>
            <person name="McCowen C."/>
            <person name="Montmayeur A."/>
            <person name="Murphy C."/>
            <person name="Neiman D."/>
            <person name="Pearson M."/>
            <person name="Priest M."/>
            <person name="Roberts A."/>
            <person name="Saif S."/>
            <person name="Shea T."/>
            <person name="Sisk P."/>
            <person name="Stolte C."/>
            <person name="Sykes S."/>
            <person name="Wortman J."/>
            <person name="Nusbaum C."/>
            <person name="Birren B."/>
        </authorList>
    </citation>
    <scope>NUCLEOTIDE SEQUENCE [LARGE SCALE GENOMIC DNA]</scope>
    <source>
        <strain evidence="4 5">15908</strain>
    </source>
</reference>
<keyword evidence="5" id="KW-1185">Reference proteome</keyword>
<dbReference type="Gene3D" id="1.10.287.110">
    <property type="entry name" value="DnaJ domain"/>
    <property type="match status" value="1"/>
</dbReference>
<dbReference type="STRING" id="1094556.MCY_00079"/>
<name>J0ZHW3_9HYPH</name>
<keyword evidence="2" id="KW-0812">Transmembrane</keyword>
<evidence type="ECO:0000313" key="5">
    <source>
        <dbReference type="Proteomes" id="UP000001077"/>
    </source>
</evidence>
<protein>
    <submittedName>
        <fullName evidence="4">Chaperone dnaJ</fullName>
    </submittedName>
</protein>
<dbReference type="GO" id="GO:0051087">
    <property type="term" value="F:protein-folding chaperone binding"/>
    <property type="evidence" value="ECO:0007669"/>
    <property type="project" value="TreeGrafter"/>
</dbReference>
<dbReference type="PANTHER" id="PTHR44360">
    <property type="entry name" value="DNAJ HOMOLOG SUBFAMILY B MEMBER 9"/>
    <property type="match status" value="1"/>
</dbReference>
<dbReference type="PROSITE" id="PS00636">
    <property type="entry name" value="DNAJ_1"/>
    <property type="match status" value="1"/>
</dbReference>
<dbReference type="InterPro" id="IPR051948">
    <property type="entry name" value="Hsp70_co-chaperone_J-domain"/>
</dbReference>
<keyword evidence="1" id="KW-0143">Chaperone</keyword>
<dbReference type="CDD" id="cd06257">
    <property type="entry name" value="DnaJ"/>
    <property type="match status" value="1"/>
</dbReference>
<comment type="caution">
    <text evidence="4">The sequence shown here is derived from an EMBL/GenBank/DDBJ whole genome shotgun (WGS) entry which is preliminary data.</text>
</comment>